<evidence type="ECO:0000313" key="3">
    <source>
        <dbReference type="Proteomes" id="UP001233999"/>
    </source>
</evidence>
<organism evidence="2 3">
    <name type="scientific">Diploptera punctata</name>
    <name type="common">Pacific beetle cockroach</name>
    <dbReference type="NCBI Taxonomy" id="6984"/>
    <lineage>
        <taxon>Eukaryota</taxon>
        <taxon>Metazoa</taxon>
        <taxon>Ecdysozoa</taxon>
        <taxon>Arthropoda</taxon>
        <taxon>Hexapoda</taxon>
        <taxon>Insecta</taxon>
        <taxon>Pterygota</taxon>
        <taxon>Neoptera</taxon>
        <taxon>Polyneoptera</taxon>
        <taxon>Dictyoptera</taxon>
        <taxon>Blattodea</taxon>
        <taxon>Blaberoidea</taxon>
        <taxon>Blaberidae</taxon>
        <taxon>Diplopterinae</taxon>
        <taxon>Diploptera</taxon>
    </lineage>
</organism>
<reference evidence="2" key="1">
    <citation type="journal article" date="2023" name="IScience">
        <title>Live-bearing cockroach genome reveals convergent evolutionary mechanisms linked to viviparity in insects and beyond.</title>
        <authorList>
            <person name="Fouks B."/>
            <person name="Harrison M.C."/>
            <person name="Mikhailova A.A."/>
            <person name="Marchal E."/>
            <person name="English S."/>
            <person name="Carruthers M."/>
            <person name="Jennings E.C."/>
            <person name="Chiamaka E.L."/>
            <person name="Frigard R.A."/>
            <person name="Pippel M."/>
            <person name="Attardo G.M."/>
            <person name="Benoit J.B."/>
            <person name="Bornberg-Bauer E."/>
            <person name="Tobe S.S."/>
        </authorList>
    </citation>
    <scope>NUCLEOTIDE SEQUENCE</scope>
    <source>
        <strain evidence="2">Stay&amp;Tobe</strain>
    </source>
</reference>
<name>A0AAD7ZHG1_DIPPU</name>
<reference evidence="2" key="2">
    <citation type="submission" date="2023-05" db="EMBL/GenBank/DDBJ databases">
        <authorList>
            <person name="Fouks B."/>
        </authorList>
    </citation>
    <scope>NUCLEOTIDE SEQUENCE</scope>
    <source>
        <strain evidence="2">Stay&amp;Tobe</strain>
        <tissue evidence="2">Testes</tissue>
    </source>
</reference>
<dbReference type="Proteomes" id="UP001233999">
    <property type="component" value="Unassembled WGS sequence"/>
</dbReference>
<proteinExistence type="predicted"/>
<dbReference type="EMBL" id="JASPKZ010008305">
    <property type="protein sequence ID" value="KAJ9580501.1"/>
    <property type="molecule type" value="Genomic_DNA"/>
</dbReference>
<evidence type="ECO:0000313" key="2">
    <source>
        <dbReference type="EMBL" id="KAJ9580501.1"/>
    </source>
</evidence>
<dbReference type="AlphaFoldDB" id="A0AAD7ZHG1"/>
<keyword evidence="3" id="KW-1185">Reference proteome</keyword>
<gene>
    <name evidence="2" type="ORF">L9F63_024323</name>
</gene>
<sequence length="110" mass="12498">MNEEMNENEKNLQPAESSSSTLSSNLEEQVNTSERKLQTFPINNSAHFVSMKQLDYSLVHISVWGQLYRGIKCNICGAEALNTKLNERSGFSYKIIIKCTSCNNLDNEIY</sequence>
<feature type="region of interest" description="Disordered" evidence="1">
    <location>
        <begin position="1"/>
        <end position="34"/>
    </location>
</feature>
<protein>
    <submittedName>
        <fullName evidence="2">Uncharacterized protein</fullName>
    </submittedName>
</protein>
<evidence type="ECO:0000256" key="1">
    <source>
        <dbReference type="SAM" id="MobiDB-lite"/>
    </source>
</evidence>
<accession>A0AAD7ZHG1</accession>
<comment type="caution">
    <text evidence="2">The sequence shown here is derived from an EMBL/GenBank/DDBJ whole genome shotgun (WGS) entry which is preliminary data.</text>
</comment>